<keyword evidence="1" id="KW-0732">Signal</keyword>
<accession>A0A2P8AFE6</accession>
<feature type="chain" id="PRO_5015166007" evidence="1">
    <location>
        <begin position="27"/>
        <end position="656"/>
    </location>
</feature>
<dbReference type="STRING" id="40998.A0A2P8AFE6"/>
<reference evidence="2 3" key="1">
    <citation type="submission" date="2017-05" db="EMBL/GenBank/DDBJ databases">
        <title>Draft genome sequence of Elsinoe australis.</title>
        <authorList>
            <person name="Cheng Q."/>
        </authorList>
    </citation>
    <scope>NUCLEOTIDE SEQUENCE [LARGE SCALE GENOMIC DNA]</scope>
    <source>
        <strain evidence="2 3">NL1</strain>
    </source>
</reference>
<comment type="caution">
    <text evidence="2">The sequence shown here is derived from an EMBL/GenBank/DDBJ whole genome shotgun (WGS) entry which is preliminary data.</text>
</comment>
<dbReference type="OrthoDB" id="2580675at2759"/>
<gene>
    <name evidence="2" type="ORF">B9Z65_3499</name>
</gene>
<dbReference type="EMBL" id="NHZQ01000010">
    <property type="protein sequence ID" value="PSK59175.1"/>
    <property type="molecule type" value="Genomic_DNA"/>
</dbReference>
<keyword evidence="3" id="KW-1185">Reference proteome</keyword>
<dbReference type="Proteomes" id="UP000243723">
    <property type="component" value="Unassembled WGS sequence"/>
</dbReference>
<dbReference type="InterPro" id="IPR013783">
    <property type="entry name" value="Ig-like_fold"/>
</dbReference>
<sequence>MIYRQVIPLLWAILVQSITAASECQAIEPDGPFFIDSECIDPLYSQPIIDSRQQVTSPTNLHLVLGHFNDTQTAFELYLPTSSTWQGRFFQLVYPSQSETPTNETLAFGAENGAVTVQVTGTTGYRAEAAGAKFARGFISAYYNCTGTVYGYIYGGSGGSLQTVGAAENTQGVWDGSVPFIQAIPISIPLNYGARGLGALAIKDRLEQVQDAVKPGGSGDPFSVIDGGARAGLLEATRWGHPLRGWENYTIASSTANLRMLVDLITSGDPTYVDDFWSQPGYLGIEDSELGCMFRAELTDRIVTIRGVERDGDGNLTSITLDSGLDRVTLGLEFTILRNNATISTIEGTLNPQSTTLTLLPGQNQTVLATITAGDDLHLTNRRILAAFSYHRHQISYRNYTSFSPFLNLINAPIYPRRPVKIPSSIARGASGGACPTGKIHSKMIVIDTLLDMDAMPAHADWYRQQVVRSLGGRFGSSYRLWYIDNSDHALEEAGGASANRLVLVSGAVHQAVKDLAAWVERGVEPPASSGYEIREGQVVLDDDVSARGGIQPAVRLEVDGRQKVETSTGMTVNFSVSAEVPNSVGKIVRLEWDSRGTGEFLSSPLESSGSVEASAMFVYDEPGEYIVAVRVTSRRDEEQKQSDVANLGRMRVIVN</sequence>
<dbReference type="Gene3D" id="2.60.40.10">
    <property type="entry name" value="Immunoglobulins"/>
    <property type="match status" value="1"/>
</dbReference>
<protein>
    <submittedName>
        <fullName evidence="2">Uncharacterized protein</fullName>
    </submittedName>
</protein>
<evidence type="ECO:0000313" key="2">
    <source>
        <dbReference type="EMBL" id="PSK59175.1"/>
    </source>
</evidence>
<evidence type="ECO:0000256" key="1">
    <source>
        <dbReference type="SAM" id="SignalP"/>
    </source>
</evidence>
<name>A0A2P8AFE6_9PEZI</name>
<organism evidence="2 3">
    <name type="scientific">Elsinoe australis</name>
    <dbReference type="NCBI Taxonomy" id="40998"/>
    <lineage>
        <taxon>Eukaryota</taxon>
        <taxon>Fungi</taxon>
        <taxon>Dikarya</taxon>
        <taxon>Ascomycota</taxon>
        <taxon>Pezizomycotina</taxon>
        <taxon>Dothideomycetes</taxon>
        <taxon>Dothideomycetidae</taxon>
        <taxon>Myriangiales</taxon>
        <taxon>Elsinoaceae</taxon>
        <taxon>Elsinoe</taxon>
    </lineage>
</organism>
<dbReference type="AlphaFoldDB" id="A0A2P8AFE6"/>
<proteinExistence type="predicted"/>
<feature type="signal peptide" evidence="1">
    <location>
        <begin position="1"/>
        <end position="26"/>
    </location>
</feature>
<evidence type="ECO:0000313" key="3">
    <source>
        <dbReference type="Proteomes" id="UP000243723"/>
    </source>
</evidence>